<proteinExistence type="predicted"/>
<evidence type="ECO:0000256" key="4">
    <source>
        <dbReference type="ARBA" id="ARBA00022485"/>
    </source>
</evidence>
<keyword evidence="14" id="KW-0670">Pyruvate</keyword>
<keyword evidence="5" id="KW-0479">Metal-binding</keyword>
<evidence type="ECO:0000256" key="12">
    <source>
        <dbReference type="ARBA" id="ARBA00044818"/>
    </source>
</evidence>
<dbReference type="GO" id="GO:0016625">
    <property type="term" value="F:oxidoreductase activity, acting on the aldehyde or oxo group of donors, iron-sulfur protein as acceptor"/>
    <property type="evidence" value="ECO:0007669"/>
    <property type="project" value="InterPro"/>
</dbReference>
<keyword evidence="9" id="KW-0411">Iron-sulfur</keyword>
<organism evidence="14 15">
    <name type="scientific">Methanofervidicoccus abyssi</name>
    <dbReference type="NCBI Taxonomy" id="2082189"/>
    <lineage>
        <taxon>Archaea</taxon>
        <taxon>Methanobacteriati</taxon>
        <taxon>Methanobacteriota</taxon>
        <taxon>Methanomada group</taxon>
        <taxon>Methanococci</taxon>
        <taxon>Methanococcales</taxon>
        <taxon>Methanofervidicoccus</taxon>
    </lineage>
</organism>
<dbReference type="EMBL" id="BFAX01000001">
    <property type="protein sequence ID" value="GBF35887.1"/>
    <property type="molecule type" value="Genomic_DNA"/>
</dbReference>
<evidence type="ECO:0000256" key="2">
    <source>
        <dbReference type="ARBA" id="ARBA00011595"/>
    </source>
</evidence>
<keyword evidence="15" id="KW-1185">Reference proteome</keyword>
<dbReference type="PANTHER" id="PTHR43724">
    <property type="entry name" value="PYRUVATE SYNTHASE SUBUNIT PORD"/>
    <property type="match status" value="1"/>
</dbReference>
<evidence type="ECO:0000259" key="13">
    <source>
        <dbReference type="PROSITE" id="PS51379"/>
    </source>
</evidence>
<comment type="cofactor">
    <cofactor evidence="1">
        <name>[4Fe-4S] cluster</name>
        <dbReference type="ChEBI" id="CHEBI:49883"/>
    </cofactor>
</comment>
<dbReference type="InterPro" id="IPR011898">
    <property type="entry name" value="PorD_KorD"/>
</dbReference>
<dbReference type="PANTHER" id="PTHR43724:SF2">
    <property type="entry name" value="PYRUVATE SYNTHASE SUBUNIT PORD"/>
    <property type="match status" value="1"/>
</dbReference>
<accession>A0A401HNQ2</accession>
<keyword evidence="14" id="KW-0560">Oxidoreductase</keyword>
<keyword evidence="3" id="KW-0813">Transport</keyword>
<dbReference type="SUPFAM" id="SSF54862">
    <property type="entry name" value="4Fe-4S ferredoxins"/>
    <property type="match status" value="1"/>
</dbReference>
<evidence type="ECO:0000256" key="7">
    <source>
        <dbReference type="ARBA" id="ARBA00022982"/>
    </source>
</evidence>
<dbReference type="InterPro" id="IPR053389">
    <property type="entry name" value="Pyruvate_synthase_PorD"/>
</dbReference>
<dbReference type="Proteomes" id="UP000290527">
    <property type="component" value="Unassembled WGS sequence"/>
</dbReference>
<dbReference type="Pfam" id="PF14697">
    <property type="entry name" value="Fer4_21"/>
    <property type="match status" value="1"/>
</dbReference>
<sequence length="86" mass="9968">MVTIGAIIYEPGNTTRNKTGNWRTFRPILNTEKCVKCEICYIFCPEGAIYEDENENFRINYDYCKGCLICSKECPTNAITKVREEK</sequence>
<evidence type="ECO:0000256" key="1">
    <source>
        <dbReference type="ARBA" id="ARBA00001966"/>
    </source>
</evidence>
<evidence type="ECO:0000256" key="11">
    <source>
        <dbReference type="ARBA" id="ARBA00044816"/>
    </source>
</evidence>
<protein>
    <recommendedName>
        <fullName evidence="10">Pyruvate synthase subunit PorD</fullName>
    </recommendedName>
    <alternativeName>
        <fullName evidence="12">Pyruvate oxidoreductase delta chain</fullName>
    </alternativeName>
    <alternativeName>
        <fullName evidence="11">Pyruvic-ferredoxin oxidoreductase subunit delta</fullName>
    </alternativeName>
</protein>
<comment type="subunit">
    <text evidence="2">Heterotetramer of one alpha, one beta, one delta and one gamma chain.</text>
</comment>
<dbReference type="OrthoDB" id="23478at2157"/>
<feature type="domain" description="4Fe-4S ferredoxin-type" evidence="13">
    <location>
        <begin position="55"/>
        <end position="84"/>
    </location>
</feature>
<keyword evidence="7" id="KW-0249">Electron transport</keyword>
<evidence type="ECO:0000313" key="15">
    <source>
        <dbReference type="Proteomes" id="UP000290527"/>
    </source>
</evidence>
<dbReference type="NCBIfam" id="NF040684">
    <property type="entry name" value="PorD_Arch"/>
    <property type="match status" value="1"/>
</dbReference>
<keyword evidence="6" id="KW-0677">Repeat</keyword>
<dbReference type="PROSITE" id="PS51379">
    <property type="entry name" value="4FE4S_FER_2"/>
    <property type="match status" value="2"/>
</dbReference>
<dbReference type="PROSITE" id="PS00198">
    <property type="entry name" value="4FE4S_FER_1"/>
    <property type="match status" value="1"/>
</dbReference>
<evidence type="ECO:0000256" key="9">
    <source>
        <dbReference type="ARBA" id="ARBA00023014"/>
    </source>
</evidence>
<dbReference type="InterPro" id="IPR017896">
    <property type="entry name" value="4Fe4S_Fe-S-bd"/>
</dbReference>
<evidence type="ECO:0000256" key="6">
    <source>
        <dbReference type="ARBA" id="ARBA00022737"/>
    </source>
</evidence>
<evidence type="ECO:0000256" key="8">
    <source>
        <dbReference type="ARBA" id="ARBA00023004"/>
    </source>
</evidence>
<evidence type="ECO:0000256" key="5">
    <source>
        <dbReference type="ARBA" id="ARBA00022723"/>
    </source>
</evidence>
<dbReference type="RefSeq" id="WP_131006678.1">
    <property type="nucleotide sequence ID" value="NZ_BFAX01000001.1"/>
</dbReference>
<evidence type="ECO:0000313" key="14">
    <source>
        <dbReference type="EMBL" id="GBF35887.1"/>
    </source>
</evidence>
<feature type="domain" description="4Fe-4S ferredoxin-type" evidence="13">
    <location>
        <begin position="25"/>
        <end position="54"/>
    </location>
</feature>
<dbReference type="AlphaFoldDB" id="A0A401HNQ2"/>
<keyword evidence="8" id="KW-0408">Iron</keyword>
<gene>
    <name evidence="14" type="ORF">MHHB_P0112</name>
</gene>
<dbReference type="GO" id="GO:0046872">
    <property type="term" value="F:metal ion binding"/>
    <property type="evidence" value="ECO:0007669"/>
    <property type="project" value="UniProtKB-KW"/>
</dbReference>
<dbReference type="GO" id="GO:0051539">
    <property type="term" value="F:4 iron, 4 sulfur cluster binding"/>
    <property type="evidence" value="ECO:0007669"/>
    <property type="project" value="UniProtKB-KW"/>
</dbReference>
<keyword evidence="4" id="KW-0004">4Fe-4S</keyword>
<name>A0A401HNQ2_9EURY</name>
<reference evidence="14 15" key="1">
    <citation type="journal article" date="2019" name="Int. J. Syst. Evol. Microbiol.">
        <title>Methanofervidicoccus abyssi gen. nov., sp. nov., a hydrogenotrophic methanogen, isolated from a hydrothermal vent chimney in the Mid-Cayman Spreading Center, the Caribbean Sea.</title>
        <authorList>
            <person name="Sakai S."/>
            <person name="Takaki Y."/>
            <person name="Miyazaki M."/>
            <person name="Ogawara M."/>
            <person name="Yanagawa K."/>
            <person name="Miyazaki J."/>
            <person name="Takai K."/>
        </authorList>
    </citation>
    <scope>NUCLEOTIDE SEQUENCE [LARGE SCALE GENOMIC DNA]</scope>
    <source>
        <strain evidence="14 15">HHB</strain>
    </source>
</reference>
<comment type="caution">
    <text evidence="14">The sequence shown here is derived from an EMBL/GenBank/DDBJ whole genome shotgun (WGS) entry which is preliminary data.</text>
</comment>
<evidence type="ECO:0000256" key="10">
    <source>
        <dbReference type="ARBA" id="ARBA00044788"/>
    </source>
</evidence>
<evidence type="ECO:0000256" key="3">
    <source>
        <dbReference type="ARBA" id="ARBA00022448"/>
    </source>
</evidence>
<dbReference type="NCBIfam" id="TIGR02179">
    <property type="entry name" value="PorD_KorD"/>
    <property type="match status" value="1"/>
</dbReference>
<dbReference type="InterPro" id="IPR017900">
    <property type="entry name" value="4Fe4S_Fe_S_CS"/>
</dbReference>
<dbReference type="Gene3D" id="3.30.70.20">
    <property type="match status" value="2"/>
</dbReference>